<keyword evidence="4 7" id="KW-0812">Transmembrane</keyword>
<dbReference type="GO" id="GO:0005886">
    <property type="term" value="C:plasma membrane"/>
    <property type="evidence" value="ECO:0007669"/>
    <property type="project" value="UniProtKB-SubCell"/>
</dbReference>
<evidence type="ECO:0000256" key="2">
    <source>
        <dbReference type="ARBA" id="ARBA00022448"/>
    </source>
</evidence>
<dbReference type="Pfam" id="PF00528">
    <property type="entry name" value="BPD_transp_1"/>
    <property type="match status" value="1"/>
</dbReference>
<dbReference type="PANTHER" id="PTHR43227:SF11">
    <property type="entry name" value="BLL4140 PROTEIN"/>
    <property type="match status" value="1"/>
</dbReference>
<dbReference type="Proteomes" id="UP000094067">
    <property type="component" value="Unassembled WGS sequence"/>
</dbReference>
<keyword evidence="15" id="KW-1185">Reference proteome</keyword>
<dbReference type="RefSeq" id="WP_009253567.1">
    <property type="nucleotide sequence ID" value="NZ_BAABXS010000001.1"/>
</dbReference>
<dbReference type="OrthoDB" id="2637002at2"/>
<dbReference type="InterPro" id="IPR000515">
    <property type="entry name" value="MetI-like"/>
</dbReference>
<evidence type="ECO:0000256" key="6">
    <source>
        <dbReference type="ARBA" id="ARBA00023136"/>
    </source>
</evidence>
<dbReference type="AlphaFoldDB" id="A0A1E3ASX1"/>
<dbReference type="EMBL" id="MEHD01000036">
    <property type="protein sequence ID" value="ODR50170.1"/>
    <property type="molecule type" value="Genomic_DNA"/>
</dbReference>
<keyword evidence="3" id="KW-1003">Cell membrane</keyword>
<keyword evidence="11" id="KW-0067">ATP-binding</keyword>
<evidence type="ECO:0000313" key="10">
    <source>
        <dbReference type="EMBL" id="ODM11787.1"/>
    </source>
</evidence>
<evidence type="ECO:0000313" key="14">
    <source>
        <dbReference type="Proteomes" id="UP000094271"/>
    </source>
</evidence>
<evidence type="ECO:0000313" key="16">
    <source>
        <dbReference type="Proteomes" id="UP000095003"/>
    </source>
</evidence>
<feature type="transmembrane region" description="Helical" evidence="7">
    <location>
        <begin position="229"/>
        <end position="250"/>
    </location>
</feature>
<accession>A0A1E3ASX1</accession>
<dbReference type="Gene3D" id="1.10.3720.10">
    <property type="entry name" value="MetI-like"/>
    <property type="match status" value="1"/>
</dbReference>
<dbReference type="CDD" id="cd06261">
    <property type="entry name" value="TM_PBP2"/>
    <property type="match status" value="1"/>
</dbReference>
<sequence length="323" mass="36376">MSGRKSAVAADSKLAVKQAKKKQRSFASCFKRDWQLYSLLLIPIAFCFLFKYVPMSWLQIAFKNWKIKDGFFGGDWAGLEIFSKVFHHRNFMKSLRNTLLLNVLDLLVSFPMPIILALLLNEIRNIKFKKVTQTLLYLPHFLSWVIIGGLAYQLFSVNTGVVNALIQNLGGNAVNFLQEDTSWLITYIVIGAWQSMGWGTIIYLASITSVSPELYEAARVDGANRWQQMWSVTLPCIRSTIVILLIMQLGKIMGGSFERIMALMNYAATEYTTTIPVLVYQWGIQDMKFSQSTALGLFQSIIGLALVLGADFVAKRLGETGLV</sequence>
<dbReference type="PATRIC" id="fig|1432052.3.peg.2650"/>
<evidence type="ECO:0000313" key="13">
    <source>
        <dbReference type="Proteomes" id="UP000094067"/>
    </source>
</evidence>
<reference evidence="11 15" key="2">
    <citation type="submission" date="2016-08" db="EMBL/GenBank/DDBJ databases">
        <title>Characterization of Isolates of Eisenbergiella tayi Derived from Blood Cultures, Using Whole Genome Sequencing.</title>
        <authorList>
            <person name="Bernier A.-M."/>
            <person name="Burdz T."/>
            <person name="Wiebe D."/>
            <person name="Bernard K."/>
        </authorList>
    </citation>
    <scope>NUCLEOTIDE SEQUENCE [LARGE SCALE GENOMIC DNA]</scope>
    <source>
        <strain evidence="11 15">NML120146</strain>
    </source>
</reference>
<evidence type="ECO:0000313" key="15">
    <source>
        <dbReference type="Proteomes" id="UP000094869"/>
    </source>
</evidence>
<evidence type="ECO:0000313" key="11">
    <source>
        <dbReference type="EMBL" id="ODR50170.1"/>
    </source>
</evidence>
<keyword evidence="10" id="KW-0762">Sugar transport</keyword>
<evidence type="ECO:0000256" key="4">
    <source>
        <dbReference type="ARBA" id="ARBA00022692"/>
    </source>
</evidence>
<dbReference type="InterPro" id="IPR035906">
    <property type="entry name" value="MetI-like_sf"/>
</dbReference>
<feature type="transmembrane region" description="Helical" evidence="7">
    <location>
        <begin position="99"/>
        <end position="121"/>
    </location>
</feature>
<comment type="caution">
    <text evidence="10">The sequence shown here is derived from an EMBL/GenBank/DDBJ whole genome shotgun (WGS) entry which is preliminary data.</text>
</comment>
<dbReference type="GeneID" id="93303797"/>
<evidence type="ECO:0000256" key="3">
    <source>
        <dbReference type="ARBA" id="ARBA00022475"/>
    </source>
</evidence>
<dbReference type="PANTHER" id="PTHR43227">
    <property type="entry name" value="BLL4140 PROTEIN"/>
    <property type="match status" value="1"/>
</dbReference>
<protein>
    <submittedName>
        <fullName evidence="11">Polysaccharide ABC transporter ATP-binding protein</fullName>
    </submittedName>
    <submittedName>
        <fullName evidence="10">Putative multiple-sugar transport system permease YteP</fullName>
    </submittedName>
</protein>
<organism evidence="10 16">
    <name type="scientific">Eisenbergiella tayi</name>
    <dbReference type="NCBI Taxonomy" id="1432052"/>
    <lineage>
        <taxon>Bacteria</taxon>
        <taxon>Bacillati</taxon>
        <taxon>Bacillota</taxon>
        <taxon>Clostridia</taxon>
        <taxon>Lachnospirales</taxon>
        <taxon>Lachnospiraceae</taxon>
        <taxon>Eisenbergiella</taxon>
    </lineage>
</organism>
<feature type="transmembrane region" description="Helical" evidence="7">
    <location>
        <begin position="262"/>
        <end position="282"/>
    </location>
</feature>
<dbReference type="PROSITE" id="PS50928">
    <property type="entry name" value="ABC_TM1"/>
    <property type="match status" value="1"/>
</dbReference>
<dbReference type="EMBL" id="MCGI01000002">
    <property type="protein sequence ID" value="ODM11787.1"/>
    <property type="molecule type" value="Genomic_DNA"/>
</dbReference>
<dbReference type="Proteomes" id="UP000095003">
    <property type="component" value="Unassembled WGS sequence"/>
</dbReference>
<keyword evidence="6 7" id="KW-0472">Membrane</keyword>
<evidence type="ECO:0000313" key="9">
    <source>
        <dbReference type="EMBL" id="ODM07167.1"/>
    </source>
</evidence>
<evidence type="ECO:0000256" key="1">
    <source>
        <dbReference type="ARBA" id="ARBA00004651"/>
    </source>
</evidence>
<dbReference type="SUPFAM" id="SSF161098">
    <property type="entry name" value="MetI-like"/>
    <property type="match status" value="1"/>
</dbReference>
<name>A0A1E3ASX1_9FIRM</name>
<keyword evidence="5 7" id="KW-1133">Transmembrane helix</keyword>
<proteinExistence type="inferred from homology"/>
<reference evidence="13 16" key="1">
    <citation type="submission" date="2016-07" db="EMBL/GenBank/DDBJ databases">
        <title>Characterization of isolates of Eisenbergiella tayi derived from blood cultures, using whole genome sequencing.</title>
        <authorList>
            <person name="Burdz T."/>
            <person name="Wiebe D."/>
            <person name="Huynh C."/>
            <person name="Bernard K."/>
        </authorList>
    </citation>
    <scope>NUCLEOTIDE SEQUENCE [LARGE SCALE GENOMIC DNA]</scope>
    <source>
        <strain evidence="9 13">NML 110608</strain>
        <strain evidence="10 16">NML 120489</strain>
    </source>
</reference>
<keyword evidence="11" id="KW-0547">Nucleotide-binding</keyword>
<feature type="domain" description="ABC transmembrane type-1" evidence="8">
    <location>
        <begin position="95"/>
        <end position="310"/>
    </location>
</feature>
<dbReference type="Proteomes" id="UP000094271">
    <property type="component" value="Unassembled WGS sequence"/>
</dbReference>
<feature type="transmembrane region" description="Helical" evidence="7">
    <location>
        <begin position="187"/>
        <end position="209"/>
    </location>
</feature>
<keyword evidence="2 7" id="KW-0813">Transport</keyword>
<dbReference type="EMBL" id="MCGH01000002">
    <property type="protein sequence ID" value="ODM07167.1"/>
    <property type="molecule type" value="Genomic_DNA"/>
</dbReference>
<dbReference type="InterPro" id="IPR050809">
    <property type="entry name" value="UgpAE/MalFG_permease"/>
</dbReference>
<feature type="transmembrane region" description="Helical" evidence="7">
    <location>
        <begin position="34"/>
        <end position="53"/>
    </location>
</feature>
<reference evidence="12 14" key="3">
    <citation type="submission" date="2016-08" db="EMBL/GenBank/DDBJ databases">
        <authorList>
            <person name="Seilhamer J.J."/>
        </authorList>
    </citation>
    <scope>NUCLEOTIDE SEQUENCE [LARGE SCALE GENOMIC DNA]</scope>
    <source>
        <strain evidence="12 14">NML150140-1</strain>
    </source>
</reference>
<comment type="similarity">
    <text evidence="7">Belongs to the binding-protein-dependent transport system permease family.</text>
</comment>
<evidence type="ECO:0000256" key="7">
    <source>
        <dbReference type="RuleBase" id="RU363032"/>
    </source>
</evidence>
<feature type="transmembrane region" description="Helical" evidence="7">
    <location>
        <begin position="141"/>
        <end position="166"/>
    </location>
</feature>
<dbReference type="GO" id="GO:0055085">
    <property type="term" value="P:transmembrane transport"/>
    <property type="evidence" value="ECO:0007669"/>
    <property type="project" value="InterPro"/>
</dbReference>
<gene>
    <name evidence="10" type="primary">yteP_52</name>
    <name evidence="9" type="synonym">yteP_56</name>
    <name evidence="10" type="ORF">BEH84_02402</name>
    <name evidence="12" type="ORF">BEI59_04380</name>
    <name evidence="9" type="ORF">BEI61_03057</name>
    <name evidence="11" type="ORF">BEI63_24095</name>
</gene>
<evidence type="ECO:0000256" key="5">
    <source>
        <dbReference type="ARBA" id="ARBA00022989"/>
    </source>
</evidence>
<feature type="transmembrane region" description="Helical" evidence="7">
    <location>
        <begin position="294"/>
        <end position="314"/>
    </location>
</feature>
<evidence type="ECO:0000313" key="12">
    <source>
        <dbReference type="EMBL" id="ODR55154.1"/>
    </source>
</evidence>
<dbReference type="EMBL" id="MEHA01000002">
    <property type="protein sequence ID" value="ODR55154.1"/>
    <property type="molecule type" value="Genomic_DNA"/>
</dbReference>
<comment type="subcellular location">
    <subcellularLocation>
        <location evidence="1 7">Cell membrane</location>
        <topology evidence="1 7">Multi-pass membrane protein</topology>
    </subcellularLocation>
</comment>
<dbReference type="Proteomes" id="UP000094869">
    <property type="component" value="Unassembled WGS sequence"/>
</dbReference>
<evidence type="ECO:0000259" key="8">
    <source>
        <dbReference type="PROSITE" id="PS50928"/>
    </source>
</evidence>
<dbReference type="GO" id="GO:0005524">
    <property type="term" value="F:ATP binding"/>
    <property type="evidence" value="ECO:0007669"/>
    <property type="project" value="UniProtKB-KW"/>
</dbReference>